<dbReference type="EMBL" id="JACCFM010000001">
    <property type="protein sequence ID" value="NYJ19149.1"/>
    <property type="molecule type" value="Genomic_DNA"/>
</dbReference>
<name>A0A7Z0ECL9_9MICO</name>
<dbReference type="AlphaFoldDB" id="A0A7Z0ECL9"/>
<evidence type="ECO:0000313" key="2">
    <source>
        <dbReference type="EMBL" id="NYJ19149.1"/>
    </source>
</evidence>
<dbReference type="Proteomes" id="UP000537260">
    <property type="component" value="Unassembled WGS sequence"/>
</dbReference>
<protein>
    <submittedName>
        <fullName evidence="2">Uncharacterized protein</fullName>
    </submittedName>
</protein>
<gene>
    <name evidence="2" type="ORF">HNR05_000940</name>
</gene>
<proteinExistence type="predicted"/>
<evidence type="ECO:0000256" key="1">
    <source>
        <dbReference type="SAM" id="Phobius"/>
    </source>
</evidence>
<sequence>MTPDTIHAYLSIPGAVILTVVYLRVRAVQMRAERVAR</sequence>
<reference evidence="2 3" key="1">
    <citation type="submission" date="2020-07" db="EMBL/GenBank/DDBJ databases">
        <title>Sequencing the genomes of 1000 actinobacteria strains.</title>
        <authorList>
            <person name="Klenk H.-P."/>
        </authorList>
    </citation>
    <scope>NUCLEOTIDE SEQUENCE [LARGE SCALE GENOMIC DNA]</scope>
    <source>
        <strain evidence="2 3">LI1</strain>
    </source>
</reference>
<feature type="transmembrane region" description="Helical" evidence="1">
    <location>
        <begin position="6"/>
        <end position="25"/>
    </location>
</feature>
<accession>A0A7Z0ECL9</accession>
<keyword evidence="1" id="KW-0812">Transmembrane</keyword>
<evidence type="ECO:0000313" key="3">
    <source>
        <dbReference type="Proteomes" id="UP000537260"/>
    </source>
</evidence>
<keyword evidence="3" id="KW-1185">Reference proteome</keyword>
<keyword evidence="1" id="KW-0472">Membrane</keyword>
<comment type="caution">
    <text evidence="2">The sequence shown here is derived from an EMBL/GenBank/DDBJ whole genome shotgun (WGS) entry which is preliminary data.</text>
</comment>
<keyword evidence="1" id="KW-1133">Transmembrane helix</keyword>
<organism evidence="2 3">
    <name type="scientific">Glaciibacter psychrotolerans</name>
    <dbReference type="NCBI Taxonomy" id="670054"/>
    <lineage>
        <taxon>Bacteria</taxon>
        <taxon>Bacillati</taxon>
        <taxon>Actinomycetota</taxon>
        <taxon>Actinomycetes</taxon>
        <taxon>Micrococcales</taxon>
        <taxon>Microbacteriaceae</taxon>
        <taxon>Glaciibacter</taxon>
    </lineage>
</organism>